<dbReference type="GO" id="GO:0046872">
    <property type="term" value="F:metal ion binding"/>
    <property type="evidence" value="ECO:0007669"/>
    <property type="project" value="UniProtKB-KW"/>
</dbReference>
<evidence type="ECO:0000256" key="8">
    <source>
        <dbReference type="PIRSR" id="PIRSR004682-1"/>
    </source>
</evidence>
<feature type="binding site" evidence="10">
    <location>
        <position position="135"/>
    </location>
    <ligand>
        <name>Mg(2+)</name>
        <dbReference type="ChEBI" id="CHEBI:18420"/>
    </ligand>
</feature>
<feature type="site" description="Stabilizes the phosphoryl group" evidence="9">
    <location>
        <position position="52"/>
    </location>
</feature>
<keyword evidence="10" id="KW-0460">Magnesium</keyword>
<comment type="subcellular location">
    <subcellularLocation>
        <location evidence="1 7">Cytoplasm</location>
    </subcellularLocation>
</comment>
<keyword evidence="10" id="KW-0862">Zinc</keyword>
<feature type="site" description="Contributes to substrate recognition" evidence="9">
    <location>
        <position position="109"/>
    </location>
</feature>
<evidence type="ECO:0000256" key="5">
    <source>
        <dbReference type="ARBA" id="ARBA00023277"/>
    </source>
</evidence>
<keyword evidence="12" id="KW-1185">Reference proteome</keyword>
<feature type="binding site" evidence="10">
    <location>
        <position position="106"/>
    </location>
    <ligand>
        <name>Zn(2+)</name>
        <dbReference type="ChEBI" id="CHEBI:29105"/>
    </ligand>
</feature>
<evidence type="ECO:0000256" key="7">
    <source>
        <dbReference type="PIRNR" id="PIRNR004682"/>
    </source>
</evidence>
<protein>
    <recommendedName>
        <fullName evidence="6 7">D,D-heptose 1,7-bisphosphate phosphatase</fullName>
        <ecNumber evidence="7">3.1.3.-</ecNumber>
    </recommendedName>
</protein>
<dbReference type="PANTHER" id="PTHR42891">
    <property type="entry name" value="D-GLYCERO-BETA-D-MANNO-HEPTOSE-1,7-BISPHOSPHATE 7-PHOSPHATASE"/>
    <property type="match status" value="1"/>
</dbReference>
<dbReference type="InterPro" id="IPR036412">
    <property type="entry name" value="HAD-like_sf"/>
</dbReference>
<organism evidence="11 12">
    <name type="scientific">Streptomyces yokosukanensis</name>
    <dbReference type="NCBI Taxonomy" id="67386"/>
    <lineage>
        <taxon>Bacteria</taxon>
        <taxon>Bacillati</taxon>
        <taxon>Actinomycetota</taxon>
        <taxon>Actinomycetes</taxon>
        <taxon>Kitasatosporales</taxon>
        <taxon>Streptomycetaceae</taxon>
        <taxon>Streptomyces</taxon>
    </lineage>
</organism>
<feature type="binding site" evidence="10">
    <location>
        <position position="91"/>
    </location>
    <ligand>
        <name>Zn(2+)</name>
        <dbReference type="ChEBI" id="CHEBI:29105"/>
    </ligand>
</feature>
<proteinExistence type="inferred from homology"/>
<feature type="binding site" evidence="10">
    <location>
        <position position="10"/>
    </location>
    <ligand>
        <name>Mg(2+)</name>
        <dbReference type="ChEBI" id="CHEBI:18420"/>
    </ligand>
</feature>
<dbReference type="NCBIfam" id="TIGR01656">
    <property type="entry name" value="Histidinol-ppas"/>
    <property type="match status" value="1"/>
</dbReference>
<feature type="site" description="Contributes to substrate recognition" evidence="9">
    <location>
        <position position="110"/>
    </location>
</feature>
<dbReference type="PIRSF" id="PIRSF004682">
    <property type="entry name" value="GmhB"/>
    <property type="match status" value="1"/>
</dbReference>
<evidence type="ECO:0000256" key="2">
    <source>
        <dbReference type="ARBA" id="ARBA00022490"/>
    </source>
</evidence>
<evidence type="ECO:0000256" key="4">
    <source>
        <dbReference type="ARBA" id="ARBA00022801"/>
    </source>
</evidence>
<comment type="caution">
    <text evidence="11">The sequence shown here is derived from an EMBL/GenBank/DDBJ whole genome shotgun (WGS) entry which is preliminary data.</text>
</comment>
<dbReference type="EC" id="3.1.3.-" evidence="7"/>
<keyword evidence="5 7" id="KW-0119">Carbohydrate metabolism</keyword>
<dbReference type="InterPro" id="IPR023214">
    <property type="entry name" value="HAD_sf"/>
</dbReference>
<reference evidence="11 12" key="1">
    <citation type="submission" date="2015-10" db="EMBL/GenBank/DDBJ databases">
        <title>Draft genome sequence of Streptomyces yokosukanensis DSM 40224, type strain for the species Streptomyces yokosukanensis.</title>
        <authorList>
            <person name="Ruckert C."/>
            <person name="Winkler A."/>
            <person name="Kalinowski J."/>
            <person name="Kampfer P."/>
            <person name="Glaeser S."/>
        </authorList>
    </citation>
    <scope>NUCLEOTIDE SEQUENCE [LARGE SCALE GENOMIC DNA]</scope>
    <source>
        <strain evidence="11 12">DSM 40224</strain>
    </source>
</reference>
<evidence type="ECO:0000313" key="11">
    <source>
        <dbReference type="EMBL" id="KUN00439.1"/>
    </source>
</evidence>
<dbReference type="CDD" id="cd07503">
    <property type="entry name" value="HAD_HisB-N"/>
    <property type="match status" value="1"/>
</dbReference>
<evidence type="ECO:0000256" key="6">
    <source>
        <dbReference type="ARBA" id="ARBA00031828"/>
    </source>
</evidence>
<sequence>MTARGAVFLDRDGTVTEPRHYPADPGDLVLQPGVGPALRRLQDQGRSLVLVTNQSGLARGLFSPRTLDAMHRHLRTLLMAYGVHLDGIYVCPHHPDGSIDGLSFRCACRKPRAGLLLAAAEELDIDLASSWMVGDFRSDIEAGLRVGCRTAWVGPNSATGTGPPGVEPTLRTATVAEALHHIARLRS</sequence>
<dbReference type="EMBL" id="LMWN01000049">
    <property type="protein sequence ID" value="KUN00439.1"/>
    <property type="molecule type" value="Genomic_DNA"/>
</dbReference>
<name>A0A101NW55_9ACTN</name>
<evidence type="ECO:0000256" key="1">
    <source>
        <dbReference type="ARBA" id="ARBA00004496"/>
    </source>
</evidence>
<keyword evidence="2 7" id="KW-0963">Cytoplasm</keyword>
<feature type="active site" description="Nucleophile" evidence="8">
    <location>
        <position position="10"/>
    </location>
</feature>
<dbReference type="NCBIfam" id="TIGR01662">
    <property type="entry name" value="HAD-SF-IIIA"/>
    <property type="match status" value="1"/>
</dbReference>
<dbReference type="GO" id="GO:0005975">
    <property type="term" value="P:carbohydrate metabolic process"/>
    <property type="evidence" value="ECO:0007669"/>
    <property type="project" value="InterPro"/>
</dbReference>
<comment type="cofactor">
    <cofactor evidence="10">
        <name>Zn(2+)</name>
        <dbReference type="ChEBI" id="CHEBI:29105"/>
    </cofactor>
</comment>
<dbReference type="PANTHER" id="PTHR42891:SF1">
    <property type="entry name" value="D-GLYCERO-BETA-D-MANNO-HEPTOSE-1,7-BISPHOSPHATE 7-PHOSPHATASE"/>
    <property type="match status" value="1"/>
</dbReference>
<dbReference type="STRING" id="67386.AQI95_34645"/>
<dbReference type="InterPro" id="IPR004446">
    <property type="entry name" value="Heptose_bisP_phosphatase"/>
</dbReference>
<evidence type="ECO:0000313" key="12">
    <source>
        <dbReference type="Proteomes" id="UP000053127"/>
    </source>
</evidence>
<evidence type="ECO:0000256" key="10">
    <source>
        <dbReference type="PIRSR" id="PIRSR004682-4"/>
    </source>
</evidence>
<gene>
    <name evidence="11" type="ORF">AQI95_34645</name>
</gene>
<evidence type="ECO:0000256" key="9">
    <source>
        <dbReference type="PIRSR" id="PIRSR004682-3"/>
    </source>
</evidence>
<dbReference type="InterPro" id="IPR006543">
    <property type="entry name" value="Histidinol-phos"/>
</dbReference>
<dbReference type="AlphaFoldDB" id="A0A101NW55"/>
<evidence type="ECO:0000256" key="3">
    <source>
        <dbReference type="ARBA" id="ARBA00022723"/>
    </source>
</evidence>
<dbReference type="InterPro" id="IPR006549">
    <property type="entry name" value="HAD-SF_hydro_IIIA"/>
</dbReference>
<keyword evidence="4 7" id="KW-0378">Hydrolase</keyword>
<dbReference type="SUPFAM" id="SSF56784">
    <property type="entry name" value="HAD-like"/>
    <property type="match status" value="1"/>
</dbReference>
<dbReference type="Gene3D" id="3.40.50.1000">
    <property type="entry name" value="HAD superfamily/HAD-like"/>
    <property type="match status" value="1"/>
</dbReference>
<feature type="active site" description="Proton donor" evidence="8">
    <location>
        <position position="12"/>
    </location>
</feature>
<feature type="binding site" evidence="10">
    <location>
        <position position="93"/>
    </location>
    <ligand>
        <name>Zn(2+)</name>
        <dbReference type="ChEBI" id="CHEBI:29105"/>
    </ligand>
</feature>
<feature type="binding site" evidence="10">
    <location>
        <position position="12"/>
    </location>
    <ligand>
        <name>Mg(2+)</name>
        <dbReference type="ChEBI" id="CHEBI:18420"/>
    </ligand>
</feature>
<dbReference type="GO" id="GO:0005737">
    <property type="term" value="C:cytoplasm"/>
    <property type="evidence" value="ECO:0007669"/>
    <property type="project" value="UniProtKB-SubCell"/>
</dbReference>
<dbReference type="GO" id="GO:0016791">
    <property type="term" value="F:phosphatase activity"/>
    <property type="evidence" value="ECO:0007669"/>
    <property type="project" value="InterPro"/>
</dbReference>
<dbReference type="RefSeq" id="WP_067133426.1">
    <property type="nucleotide sequence ID" value="NZ_KQ948223.1"/>
</dbReference>
<keyword evidence="3 10" id="KW-0479">Metal-binding</keyword>
<comment type="similarity">
    <text evidence="7">Belongs to the gmhB family.</text>
</comment>
<dbReference type="Pfam" id="PF13242">
    <property type="entry name" value="Hydrolase_like"/>
    <property type="match status" value="1"/>
</dbReference>
<feature type="binding site" evidence="10">
    <location>
        <position position="108"/>
    </location>
    <ligand>
        <name>Zn(2+)</name>
        <dbReference type="ChEBI" id="CHEBI:29105"/>
    </ligand>
</feature>
<accession>A0A101NW55</accession>
<dbReference type="Proteomes" id="UP000053127">
    <property type="component" value="Unassembled WGS sequence"/>
</dbReference>
<comment type="cofactor">
    <cofactor evidence="10">
        <name>Mg(2+)</name>
        <dbReference type="ChEBI" id="CHEBI:18420"/>
    </cofactor>
</comment>